<organism evidence="11 12">
    <name type="scientific">Streptomyces anulatus</name>
    <name type="common">Streptomyces chrysomallus</name>
    <dbReference type="NCBI Taxonomy" id="1892"/>
    <lineage>
        <taxon>Bacteria</taxon>
        <taxon>Bacillati</taxon>
        <taxon>Actinomycetota</taxon>
        <taxon>Actinomycetes</taxon>
        <taxon>Kitasatosporales</taxon>
        <taxon>Streptomycetaceae</taxon>
        <taxon>Streptomyces</taxon>
    </lineage>
</organism>
<comment type="subcellular location">
    <subcellularLocation>
        <location evidence="1">Cell membrane</location>
        <topology evidence="1">Multi-pass membrane protein</topology>
    </subcellularLocation>
</comment>
<dbReference type="InterPro" id="IPR027417">
    <property type="entry name" value="P-loop_NTPase"/>
</dbReference>
<evidence type="ECO:0000313" key="12">
    <source>
        <dbReference type="Proteomes" id="UP001431926"/>
    </source>
</evidence>
<feature type="domain" description="ABC transmembrane type-1" evidence="10">
    <location>
        <begin position="180"/>
        <end position="359"/>
    </location>
</feature>
<feature type="transmembrane region" description="Helical" evidence="8">
    <location>
        <begin position="222"/>
        <end position="241"/>
    </location>
</feature>
<feature type="transmembrane region" description="Helical" evidence="8">
    <location>
        <begin position="194"/>
        <end position="216"/>
    </location>
</feature>
<dbReference type="SUPFAM" id="SSF90123">
    <property type="entry name" value="ABC transporter transmembrane region"/>
    <property type="match status" value="1"/>
</dbReference>
<dbReference type="GO" id="GO:0005524">
    <property type="term" value="F:ATP binding"/>
    <property type="evidence" value="ECO:0007669"/>
    <property type="project" value="UniProtKB-KW"/>
</dbReference>
<keyword evidence="2 8" id="KW-0812">Transmembrane</keyword>
<dbReference type="PROSITE" id="PS00211">
    <property type="entry name" value="ABC_TRANSPORTER_1"/>
    <property type="match status" value="1"/>
</dbReference>
<evidence type="ECO:0000256" key="3">
    <source>
        <dbReference type="ARBA" id="ARBA00022741"/>
    </source>
</evidence>
<feature type="transmembrane region" description="Helical" evidence="8">
    <location>
        <begin position="307"/>
        <end position="329"/>
    </location>
</feature>
<feature type="transmembrane region" description="Helical" evidence="8">
    <location>
        <begin position="120"/>
        <end position="138"/>
    </location>
</feature>
<evidence type="ECO:0000259" key="9">
    <source>
        <dbReference type="PROSITE" id="PS50893"/>
    </source>
</evidence>
<feature type="region of interest" description="Disordered" evidence="7">
    <location>
        <begin position="375"/>
        <end position="399"/>
    </location>
</feature>
<dbReference type="SUPFAM" id="SSF52540">
    <property type="entry name" value="P-loop containing nucleoside triphosphate hydrolases"/>
    <property type="match status" value="1"/>
</dbReference>
<dbReference type="PROSITE" id="PS50893">
    <property type="entry name" value="ABC_TRANSPORTER_2"/>
    <property type="match status" value="1"/>
</dbReference>
<feature type="region of interest" description="Disordered" evidence="7">
    <location>
        <begin position="1"/>
        <end position="66"/>
    </location>
</feature>
<dbReference type="InterPro" id="IPR039421">
    <property type="entry name" value="Type_1_exporter"/>
</dbReference>
<evidence type="ECO:0000256" key="1">
    <source>
        <dbReference type="ARBA" id="ARBA00004651"/>
    </source>
</evidence>
<feature type="region of interest" description="Disordered" evidence="7">
    <location>
        <begin position="628"/>
        <end position="692"/>
    </location>
</feature>
<dbReference type="Pfam" id="PF00005">
    <property type="entry name" value="ABC_tran"/>
    <property type="match status" value="1"/>
</dbReference>
<dbReference type="InterPro" id="IPR036640">
    <property type="entry name" value="ABC1_TM_sf"/>
</dbReference>
<reference evidence="11" key="1">
    <citation type="submission" date="2022-10" db="EMBL/GenBank/DDBJ databases">
        <title>The complete genomes of actinobacterial strains from the NBC collection.</title>
        <authorList>
            <person name="Joergensen T.S."/>
            <person name="Alvarez Arevalo M."/>
            <person name="Sterndorff E.B."/>
            <person name="Faurdal D."/>
            <person name="Vuksanovic O."/>
            <person name="Mourched A.-S."/>
            <person name="Charusanti P."/>
            <person name="Shaw S."/>
            <person name="Blin K."/>
            <person name="Weber T."/>
        </authorList>
    </citation>
    <scope>NUCLEOTIDE SEQUENCE</scope>
    <source>
        <strain evidence="11">NBC_01436</strain>
    </source>
</reference>
<dbReference type="InterPro" id="IPR003439">
    <property type="entry name" value="ABC_transporter-like_ATP-bd"/>
</dbReference>
<feature type="transmembrane region" description="Helical" evidence="8">
    <location>
        <begin position="82"/>
        <end position="108"/>
    </location>
</feature>
<evidence type="ECO:0000256" key="5">
    <source>
        <dbReference type="ARBA" id="ARBA00022989"/>
    </source>
</evidence>
<feature type="compositionally biased region" description="Basic and acidic residues" evidence="7">
    <location>
        <begin position="1"/>
        <end position="33"/>
    </location>
</feature>
<dbReference type="Proteomes" id="UP001431926">
    <property type="component" value="Chromosome"/>
</dbReference>
<dbReference type="SMART" id="SM00382">
    <property type="entry name" value="AAA"/>
    <property type="match status" value="1"/>
</dbReference>
<name>A0ABZ1ZEB5_STRAQ</name>
<proteinExistence type="predicted"/>
<dbReference type="CDD" id="cd03228">
    <property type="entry name" value="ABCC_MRP_Like"/>
    <property type="match status" value="1"/>
</dbReference>
<feature type="domain" description="ABC transporter" evidence="9">
    <location>
        <begin position="401"/>
        <end position="627"/>
    </location>
</feature>
<evidence type="ECO:0000256" key="8">
    <source>
        <dbReference type="SAM" id="Phobius"/>
    </source>
</evidence>
<dbReference type="EMBL" id="CP109491">
    <property type="protein sequence ID" value="WUX37101.1"/>
    <property type="molecule type" value="Genomic_DNA"/>
</dbReference>
<evidence type="ECO:0000256" key="4">
    <source>
        <dbReference type="ARBA" id="ARBA00022840"/>
    </source>
</evidence>
<evidence type="ECO:0000256" key="7">
    <source>
        <dbReference type="SAM" id="MobiDB-lite"/>
    </source>
</evidence>
<dbReference type="PANTHER" id="PTHR24221">
    <property type="entry name" value="ATP-BINDING CASSETTE SUB-FAMILY B"/>
    <property type="match status" value="1"/>
</dbReference>
<protein>
    <submittedName>
        <fullName evidence="11">ABC transporter ATP-binding protein/permease</fullName>
    </submittedName>
</protein>
<dbReference type="InterPro" id="IPR017871">
    <property type="entry name" value="ABC_transporter-like_CS"/>
</dbReference>
<keyword evidence="4 11" id="KW-0067">ATP-binding</keyword>
<keyword evidence="5 8" id="KW-1133">Transmembrane helix</keyword>
<dbReference type="PROSITE" id="PS50929">
    <property type="entry name" value="ABC_TM1F"/>
    <property type="match status" value="1"/>
</dbReference>
<feature type="compositionally biased region" description="Acidic residues" evidence="7">
    <location>
        <begin position="658"/>
        <end position="668"/>
    </location>
</feature>
<sequence>MKADGAHPRREEQHEADPGRDGQDRAHSQRDAQRLGALTGRGARRGVHPRRDARPEAHSRRDSSLRRVGREARPFLRARTGVVLRLAGWSLLEFAQTFLGGFGVARALDDGFLAGRPTTGLLWLAVAAVAVLPSVPAARGVFGRLADLVEPLRDGLVRRAVSRALSGALDRSGDVSTRSLSQVTHQSEIARDGWAGLVLTLRSFVFTAAGAVAGLLALSPALLLIVLPPLVIGAALFLGTLPPMAARQRDYLAADEAYAAHAGLLAASVRDIAAAGAAGRTVAESRTLAEAQLAASRSLARWSGVRVLALAVCGRFPPLLLLLGAPWLLRNGLTPGALVGALTYLTQALAPAVQALMTMLGTVGGRLVVVLDRFTDAPPPPAEDPPPARDTAPPPRGTPVAELHEVSFAYGPGAHPVLDRLSLTIGAGEHLAVVGPSGSGKSTLAAVLAGTERPTGGAVRWRGRPVRPADATSVRVLLPQHAYVFSGTLRDNLRYLRPDARDREIAAMADALGLEALLSRLGSLDAAVEPDRLSQGERQLVALGRAYLAAPPLLILDEATSRLDPAAETRAELAFGALPGALVVVAHRLSSARRAGRILVMDGPRTQCGTPGELLRSSALYRDLAGLWEPEDAGKPDGTRESEQPGEQDEARESKEPDEQDEAGEPEEPGGAVGIGRGKGRAIRSTPPPSPA</sequence>
<evidence type="ECO:0000259" key="10">
    <source>
        <dbReference type="PROSITE" id="PS50929"/>
    </source>
</evidence>
<gene>
    <name evidence="11" type="ORF">OG367_13030</name>
</gene>
<dbReference type="Gene3D" id="1.20.1560.10">
    <property type="entry name" value="ABC transporter type 1, transmembrane domain"/>
    <property type="match status" value="1"/>
</dbReference>
<dbReference type="InterPro" id="IPR011527">
    <property type="entry name" value="ABC1_TM_dom"/>
</dbReference>
<dbReference type="InterPro" id="IPR003593">
    <property type="entry name" value="AAA+_ATPase"/>
</dbReference>
<evidence type="ECO:0000256" key="2">
    <source>
        <dbReference type="ARBA" id="ARBA00022692"/>
    </source>
</evidence>
<dbReference type="PANTHER" id="PTHR24221:SF654">
    <property type="entry name" value="ATP-BINDING CASSETTE SUB-FAMILY B MEMBER 6"/>
    <property type="match status" value="1"/>
</dbReference>
<keyword evidence="6 8" id="KW-0472">Membrane</keyword>
<feature type="compositionally biased region" description="Basic and acidic residues" evidence="7">
    <location>
        <begin position="632"/>
        <end position="657"/>
    </location>
</feature>
<keyword evidence="3" id="KW-0547">Nucleotide-binding</keyword>
<accession>A0ABZ1ZEB5</accession>
<evidence type="ECO:0000313" key="11">
    <source>
        <dbReference type="EMBL" id="WUX37101.1"/>
    </source>
</evidence>
<keyword evidence="12" id="KW-1185">Reference proteome</keyword>
<dbReference type="RefSeq" id="WP_329355909.1">
    <property type="nucleotide sequence ID" value="NZ_CP109490.1"/>
</dbReference>
<feature type="compositionally biased region" description="Basic and acidic residues" evidence="7">
    <location>
        <begin position="49"/>
        <end position="66"/>
    </location>
</feature>
<evidence type="ECO:0000256" key="6">
    <source>
        <dbReference type="ARBA" id="ARBA00023136"/>
    </source>
</evidence>
<dbReference type="Gene3D" id="3.40.50.300">
    <property type="entry name" value="P-loop containing nucleotide triphosphate hydrolases"/>
    <property type="match status" value="1"/>
</dbReference>